<evidence type="ECO:0000313" key="6">
    <source>
        <dbReference type="EMBL" id="QNL98792.1"/>
    </source>
</evidence>
<dbReference type="KEGG" id="wcp:H9Q76_08530"/>
<dbReference type="InterPro" id="IPR023198">
    <property type="entry name" value="PGP-like_dom2"/>
</dbReference>
<organism evidence="6 7">
    <name type="scientific">Wujia chipingensis</name>
    <dbReference type="NCBI Taxonomy" id="2763670"/>
    <lineage>
        <taxon>Bacteria</taxon>
        <taxon>Bacillati</taxon>
        <taxon>Bacillota</taxon>
        <taxon>Clostridia</taxon>
        <taxon>Lachnospirales</taxon>
        <taxon>Lachnospiraceae</taxon>
        <taxon>Wujia</taxon>
    </lineage>
</organism>
<accession>A0A7G9FJR1</accession>
<dbReference type="SUPFAM" id="SSF56784">
    <property type="entry name" value="HAD-like"/>
    <property type="match status" value="1"/>
</dbReference>
<dbReference type="Gene3D" id="1.10.150.240">
    <property type="entry name" value="Putative phosphatase, domain 2"/>
    <property type="match status" value="1"/>
</dbReference>
<sequence length="230" mass="26403">MKIRNIIFDCNGTMIFDGKYHDIAWRTYVSKLAGRELTKEEFQHQILGHTNRDIFEWLLGKGALSEEKIMQLTEEKEVLYRSMYQEDQDACRLVKGLPEFLDELQRRNIKCNIATASGLSNVDFYFERFALAKWFDKSKLAYDDGTMRAKPAPDMYIRAMERIGAEPSETMVIEDSPSGVKAAVAANAACIVGIYGDSDKKLLQDTGVCDYLIEDYTRNYVGYIERNLLE</sequence>
<dbReference type="RefSeq" id="WP_249320937.1">
    <property type="nucleotide sequence ID" value="NZ_CP060632.1"/>
</dbReference>
<keyword evidence="6" id="KW-0378">Hydrolase</keyword>
<dbReference type="AlphaFoldDB" id="A0A7G9FJR1"/>
<dbReference type="InterPro" id="IPR036412">
    <property type="entry name" value="HAD-like_sf"/>
</dbReference>
<keyword evidence="5" id="KW-0119">Carbohydrate metabolism</keyword>
<dbReference type="GO" id="GO:0016787">
    <property type="term" value="F:hydrolase activity"/>
    <property type="evidence" value="ECO:0007669"/>
    <property type="project" value="UniProtKB-KW"/>
</dbReference>
<dbReference type="InterPro" id="IPR006439">
    <property type="entry name" value="HAD-SF_hydro_IA"/>
</dbReference>
<evidence type="ECO:0000256" key="2">
    <source>
        <dbReference type="ARBA" id="ARBA00006171"/>
    </source>
</evidence>
<dbReference type="CDD" id="cd07505">
    <property type="entry name" value="HAD_BPGM-like"/>
    <property type="match status" value="1"/>
</dbReference>
<reference evidence="6 7" key="1">
    <citation type="submission" date="2020-08" db="EMBL/GenBank/DDBJ databases">
        <authorList>
            <person name="Liu C."/>
            <person name="Sun Q."/>
        </authorList>
    </citation>
    <scope>NUCLEOTIDE SEQUENCE [LARGE SCALE GENOMIC DNA]</scope>
    <source>
        <strain evidence="6 7">NSJ-4</strain>
    </source>
</reference>
<dbReference type="PANTHER" id="PTHR46193:SF18">
    <property type="entry name" value="HEXITOL PHOSPHATASE B"/>
    <property type="match status" value="1"/>
</dbReference>
<dbReference type="SFLD" id="SFLDS00003">
    <property type="entry name" value="Haloacid_Dehalogenase"/>
    <property type="match status" value="1"/>
</dbReference>
<dbReference type="Pfam" id="PF00702">
    <property type="entry name" value="Hydrolase"/>
    <property type="match status" value="1"/>
</dbReference>
<protein>
    <submittedName>
        <fullName evidence="6">HAD-IA family hydrolase</fullName>
    </submittedName>
</protein>
<dbReference type="EMBL" id="CP060632">
    <property type="protein sequence ID" value="QNL98792.1"/>
    <property type="molecule type" value="Genomic_DNA"/>
</dbReference>
<dbReference type="SFLD" id="SFLDG01129">
    <property type="entry name" value="C1.5:_HAD__Beta-PGM__Phosphata"/>
    <property type="match status" value="1"/>
</dbReference>
<gene>
    <name evidence="6" type="ORF">H9Q76_08530</name>
</gene>
<dbReference type="Proteomes" id="UP000515819">
    <property type="component" value="Chromosome"/>
</dbReference>
<dbReference type="InterPro" id="IPR051600">
    <property type="entry name" value="Beta-PGM-like"/>
</dbReference>
<evidence type="ECO:0000313" key="7">
    <source>
        <dbReference type="Proteomes" id="UP000515819"/>
    </source>
</evidence>
<keyword evidence="4" id="KW-0460">Magnesium</keyword>
<name>A0A7G9FJR1_9FIRM</name>
<dbReference type="Gene3D" id="3.40.50.1000">
    <property type="entry name" value="HAD superfamily/HAD-like"/>
    <property type="match status" value="1"/>
</dbReference>
<keyword evidence="3" id="KW-0479">Metal-binding</keyword>
<dbReference type="NCBIfam" id="TIGR01509">
    <property type="entry name" value="HAD-SF-IA-v3"/>
    <property type="match status" value="1"/>
</dbReference>
<proteinExistence type="inferred from homology"/>
<evidence type="ECO:0000256" key="5">
    <source>
        <dbReference type="ARBA" id="ARBA00023277"/>
    </source>
</evidence>
<evidence type="ECO:0000256" key="1">
    <source>
        <dbReference type="ARBA" id="ARBA00001946"/>
    </source>
</evidence>
<comment type="similarity">
    <text evidence="2">Belongs to the HAD-like hydrolase superfamily. CbbY/CbbZ/Gph/YieH family.</text>
</comment>
<dbReference type="PANTHER" id="PTHR46193">
    <property type="entry name" value="6-PHOSPHOGLUCONATE PHOSPHATASE"/>
    <property type="match status" value="1"/>
</dbReference>
<evidence type="ECO:0000256" key="4">
    <source>
        <dbReference type="ARBA" id="ARBA00022842"/>
    </source>
</evidence>
<dbReference type="GO" id="GO:0046872">
    <property type="term" value="F:metal ion binding"/>
    <property type="evidence" value="ECO:0007669"/>
    <property type="project" value="UniProtKB-KW"/>
</dbReference>
<comment type="cofactor">
    <cofactor evidence="1">
        <name>Mg(2+)</name>
        <dbReference type="ChEBI" id="CHEBI:18420"/>
    </cofactor>
</comment>
<evidence type="ECO:0000256" key="3">
    <source>
        <dbReference type="ARBA" id="ARBA00022723"/>
    </source>
</evidence>
<dbReference type="InterPro" id="IPR023214">
    <property type="entry name" value="HAD_sf"/>
</dbReference>
<keyword evidence="7" id="KW-1185">Reference proteome</keyword>